<dbReference type="Proteomes" id="UP001519287">
    <property type="component" value="Unassembled WGS sequence"/>
</dbReference>
<dbReference type="InterPro" id="IPR001647">
    <property type="entry name" value="HTH_TetR"/>
</dbReference>
<dbReference type="Gene3D" id="1.10.357.10">
    <property type="entry name" value="Tetracycline Repressor, domain 2"/>
    <property type="match status" value="1"/>
</dbReference>
<sequence length="217" mass="24662">MTQQNKASKESKELEKRFNEGFEEMVPDQGARQIILHATEVFAKKGLVGTKIKDIAAKAGFSQGYIYNYFKSKDDIFTKIVELAAEGAGNSVKYAAELQGTPYERIYWLTEAFLSPESIAMQHWRLIMLQATTSEAIPEEAKRISKELARKPFEYFIPMLIEGQQAGEIVQGDPMMLAITYFSFIQGLGITRMQNGKHIPFPPVEIVLRFLREEEGR</sequence>
<keyword evidence="7" id="KW-1185">Reference proteome</keyword>
<keyword evidence="2 4" id="KW-0238">DNA-binding</keyword>
<evidence type="ECO:0000256" key="1">
    <source>
        <dbReference type="ARBA" id="ARBA00023015"/>
    </source>
</evidence>
<dbReference type="EMBL" id="JAGGLB010000007">
    <property type="protein sequence ID" value="MBP1991080.1"/>
    <property type="molecule type" value="Genomic_DNA"/>
</dbReference>
<dbReference type="SUPFAM" id="SSF48498">
    <property type="entry name" value="Tetracyclin repressor-like, C-terminal domain"/>
    <property type="match status" value="1"/>
</dbReference>
<evidence type="ECO:0000256" key="2">
    <source>
        <dbReference type="ARBA" id="ARBA00023125"/>
    </source>
</evidence>
<dbReference type="InterPro" id="IPR036271">
    <property type="entry name" value="Tet_transcr_reg_TetR-rel_C_sf"/>
</dbReference>
<gene>
    <name evidence="6" type="ORF">J2Z66_002687</name>
</gene>
<evidence type="ECO:0000256" key="4">
    <source>
        <dbReference type="PROSITE-ProRule" id="PRU00335"/>
    </source>
</evidence>
<dbReference type="PANTHER" id="PTHR30055:SF234">
    <property type="entry name" value="HTH-TYPE TRANSCRIPTIONAL REGULATOR BETI"/>
    <property type="match status" value="1"/>
</dbReference>
<dbReference type="InterPro" id="IPR050109">
    <property type="entry name" value="HTH-type_TetR-like_transc_reg"/>
</dbReference>
<keyword evidence="1" id="KW-0805">Transcription regulation</keyword>
<accession>A0ABS4IU32</accession>
<evidence type="ECO:0000313" key="7">
    <source>
        <dbReference type="Proteomes" id="UP001519287"/>
    </source>
</evidence>
<evidence type="ECO:0000313" key="6">
    <source>
        <dbReference type="EMBL" id="MBP1991080.1"/>
    </source>
</evidence>
<protein>
    <submittedName>
        <fullName evidence="6">AcrR family transcriptional regulator</fullName>
    </submittedName>
</protein>
<dbReference type="PANTHER" id="PTHR30055">
    <property type="entry name" value="HTH-TYPE TRANSCRIPTIONAL REGULATOR RUTR"/>
    <property type="match status" value="1"/>
</dbReference>
<organism evidence="6 7">
    <name type="scientific">Paenibacillus eucommiae</name>
    <dbReference type="NCBI Taxonomy" id="1355755"/>
    <lineage>
        <taxon>Bacteria</taxon>
        <taxon>Bacillati</taxon>
        <taxon>Bacillota</taxon>
        <taxon>Bacilli</taxon>
        <taxon>Bacillales</taxon>
        <taxon>Paenibacillaceae</taxon>
        <taxon>Paenibacillus</taxon>
    </lineage>
</organism>
<dbReference type="SUPFAM" id="SSF46689">
    <property type="entry name" value="Homeodomain-like"/>
    <property type="match status" value="1"/>
</dbReference>
<evidence type="ECO:0000259" key="5">
    <source>
        <dbReference type="PROSITE" id="PS50977"/>
    </source>
</evidence>
<evidence type="ECO:0000256" key="3">
    <source>
        <dbReference type="ARBA" id="ARBA00023163"/>
    </source>
</evidence>
<name>A0ABS4IU32_9BACL</name>
<feature type="domain" description="HTH tetR-type" evidence="5">
    <location>
        <begin position="28"/>
        <end position="88"/>
    </location>
</feature>
<feature type="DNA-binding region" description="H-T-H motif" evidence="4">
    <location>
        <begin position="51"/>
        <end position="70"/>
    </location>
</feature>
<dbReference type="Gene3D" id="1.10.10.60">
    <property type="entry name" value="Homeodomain-like"/>
    <property type="match status" value="1"/>
</dbReference>
<dbReference type="PROSITE" id="PS50977">
    <property type="entry name" value="HTH_TETR_2"/>
    <property type="match status" value="1"/>
</dbReference>
<comment type="caution">
    <text evidence="6">The sequence shown here is derived from an EMBL/GenBank/DDBJ whole genome shotgun (WGS) entry which is preliminary data.</text>
</comment>
<proteinExistence type="predicted"/>
<reference evidence="6 7" key="1">
    <citation type="submission" date="2021-03" db="EMBL/GenBank/DDBJ databases">
        <title>Genomic Encyclopedia of Type Strains, Phase IV (KMG-IV): sequencing the most valuable type-strain genomes for metagenomic binning, comparative biology and taxonomic classification.</title>
        <authorList>
            <person name="Goeker M."/>
        </authorList>
    </citation>
    <scope>NUCLEOTIDE SEQUENCE [LARGE SCALE GENOMIC DNA]</scope>
    <source>
        <strain evidence="6 7">DSM 26048</strain>
    </source>
</reference>
<dbReference type="RefSeq" id="WP_209971826.1">
    <property type="nucleotide sequence ID" value="NZ_JAGGLB010000007.1"/>
</dbReference>
<dbReference type="Pfam" id="PF00440">
    <property type="entry name" value="TetR_N"/>
    <property type="match status" value="1"/>
</dbReference>
<keyword evidence="3" id="KW-0804">Transcription</keyword>
<dbReference type="PRINTS" id="PR00455">
    <property type="entry name" value="HTHTETR"/>
</dbReference>
<dbReference type="InterPro" id="IPR009057">
    <property type="entry name" value="Homeodomain-like_sf"/>
</dbReference>